<feature type="region of interest" description="Disordered" evidence="4">
    <location>
        <begin position="1"/>
        <end position="32"/>
    </location>
</feature>
<dbReference type="NCBIfam" id="NF000930">
    <property type="entry name" value="PRK00092.2-2"/>
    <property type="match status" value="1"/>
</dbReference>
<dbReference type="InterPro" id="IPR028989">
    <property type="entry name" value="RimP_N"/>
</dbReference>
<dbReference type="InterPro" id="IPR035956">
    <property type="entry name" value="RimP_N_sf"/>
</dbReference>
<keyword evidence="2 3" id="KW-0690">Ribosome biogenesis</keyword>
<evidence type="ECO:0000256" key="4">
    <source>
        <dbReference type="SAM" id="MobiDB-lite"/>
    </source>
</evidence>
<dbReference type="PANTHER" id="PTHR33867:SF1">
    <property type="entry name" value="RIBOSOME MATURATION FACTOR RIMP"/>
    <property type="match status" value="1"/>
</dbReference>
<name>A0A810L9Q5_9ACTN</name>
<dbReference type="KEGG" id="aser:Asera_51340"/>
<dbReference type="GO" id="GO:0005829">
    <property type="term" value="C:cytosol"/>
    <property type="evidence" value="ECO:0007669"/>
    <property type="project" value="TreeGrafter"/>
</dbReference>
<reference evidence="6" key="1">
    <citation type="submission" date="2020-08" db="EMBL/GenBank/DDBJ databases">
        <title>Whole genome shotgun sequence of Actinocatenispora sera NBRC 101916.</title>
        <authorList>
            <person name="Komaki H."/>
            <person name="Tamura T."/>
        </authorList>
    </citation>
    <scope>NUCLEOTIDE SEQUENCE</scope>
    <source>
        <strain evidence="6">NBRC 101916</strain>
    </source>
</reference>
<dbReference type="PANTHER" id="PTHR33867">
    <property type="entry name" value="RIBOSOME MATURATION FACTOR RIMP"/>
    <property type="match status" value="1"/>
</dbReference>
<dbReference type="Proteomes" id="UP000680750">
    <property type="component" value="Chromosome"/>
</dbReference>
<dbReference type="InterPro" id="IPR003728">
    <property type="entry name" value="Ribosome_maturation_RimP"/>
</dbReference>
<feature type="domain" description="Ribosome maturation factor RimP N-terminal" evidence="5">
    <location>
        <begin position="43"/>
        <end position="119"/>
    </location>
</feature>
<evidence type="ECO:0000256" key="3">
    <source>
        <dbReference type="HAMAP-Rule" id="MF_01077"/>
    </source>
</evidence>
<proteinExistence type="inferred from homology"/>
<evidence type="ECO:0000313" key="6">
    <source>
        <dbReference type="EMBL" id="BCJ31026.1"/>
    </source>
</evidence>
<dbReference type="GO" id="GO:0000028">
    <property type="term" value="P:ribosomal small subunit assembly"/>
    <property type="evidence" value="ECO:0007669"/>
    <property type="project" value="TreeGrafter"/>
</dbReference>
<dbReference type="HAMAP" id="MF_01077">
    <property type="entry name" value="RimP"/>
    <property type="match status" value="1"/>
</dbReference>
<dbReference type="Gene3D" id="3.30.300.70">
    <property type="entry name" value="RimP-like superfamily, N-terminal"/>
    <property type="match status" value="1"/>
</dbReference>
<evidence type="ECO:0000313" key="7">
    <source>
        <dbReference type="Proteomes" id="UP000680750"/>
    </source>
</evidence>
<dbReference type="AlphaFoldDB" id="A0A810L9Q5"/>
<dbReference type="SUPFAM" id="SSF75420">
    <property type="entry name" value="YhbC-like, N-terminal domain"/>
    <property type="match status" value="1"/>
</dbReference>
<dbReference type="EMBL" id="AP023354">
    <property type="protein sequence ID" value="BCJ31026.1"/>
    <property type="molecule type" value="Genomic_DNA"/>
</dbReference>
<comment type="subcellular location">
    <subcellularLocation>
        <location evidence="3">Cytoplasm</location>
    </subcellularLocation>
</comment>
<evidence type="ECO:0000256" key="2">
    <source>
        <dbReference type="ARBA" id="ARBA00022517"/>
    </source>
</evidence>
<dbReference type="GO" id="GO:0006412">
    <property type="term" value="P:translation"/>
    <property type="evidence" value="ECO:0007669"/>
    <property type="project" value="TreeGrafter"/>
</dbReference>
<keyword evidence="7" id="KW-1185">Reference proteome</keyword>
<keyword evidence="1 3" id="KW-0963">Cytoplasm</keyword>
<evidence type="ECO:0000256" key="1">
    <source>
        <dbReference type="ARBA" id="ARBA00022490"/>
    </source>
</evidence>
<comment type="function">
    <text evidence="3">Required for maturation of 30S ribosomal subunits.</text>
</comment>
<organism evidence="6 7">
    <name type="scientific">Actinocatenispora sera</name>
    <dbReference type="NCBI Taxonomy" id="390989"/>
    <lineage>
        <taxon>Bacteria</taxon>
        <taxon>Bacillati</taxon>
        <taxon>Actinomycetota</taxon>
        <taxon>Actinomycetes</taxon>
        <taxon>Micromonosporales</taxon>
        <taxon>Micromonosporaceae</taxon>
        <taxon>Actinocatenispora</taxon>
    </lineage>
</organism>
<sequence length="216" mass="22401">MSSRPQRAGRTSAARGAGARHEPAARAPRGGGLAVHAERLRSLVEPVVEAAGYDLEDMDVSRAGRRSVLRVVVDSDTGVNLDAVAELSRAISGALDGAESDGAFGAEAYTLEVTSPGVDRPLREPRHWRRNVGRLVSVSVAEQTVVGRITAADIPVEAGELGVEMDVAGAPRRIRYAELGPGKVQIEFGRSTGAGPDGPAVDGSGTGVSEAEEEEA</sequence>
<evidence type="ECO:0000259" key="5">
    <source>
        <dbReference type="Pfam" id="PF02576"/>
    </source>
</evidence>
<comment type="similarity">
    <text evidence="3">Belongs to the RimP family.</text>
</comment>
<dbReference type="RefSeq" id="WP_084131570.1">
    <property type="nucleotide sequence ID" value="NZ_AP023354.1"/>
</dbReference>
<feature type="region of interest" description="Disordered" evidence="4">
    <location>
        <begin position="187"/>
        <end position="216"/>
    </location>
</feature>
<dbReference type="Pfam" id="PF02576">
    <property type="entry name" value="RimP_N"/>
    <property type="match status" value="1"/>
</dbReference>
<feature type="compositionally biased region" description="Low complexity" evidence="4">
    <location>
        <begin position="8"/>
        <end position="17"/>
    </location>
</feature>
<dbReference type="OrthoDB" id="9805006at2"/>
<protein>
    <recommendedName>
        <fullName evidence="3">Ribosome maturation factor RimP</fullName>
    </recommendedName>
</protein>
<gene>
    <name evidence="3" type="primary">rimP</name>
    <name evidence="6" type="ORF">Asera_51340</name>
</gene>
<accession>A0A810L9Q5</accession>